<keyword evidence="3 6" id="KW-0274">FAD</keyword>
<feature type="domain" description="FAD/NAD(P)-binding" evidence="7">
    <location>
        <begin position="5"/>
        <end position="297"/>
    </location>
</feature>
<dbReference type="RefSeq" id="WP_037597305.1">
    <property type="nucleotide sequence ID" value="NZ_JALGPN010000001.1"/>
</dbReference>
<dbReference type="GO" id="GO:0050660">
    <property type="term" value="F:flavin adenine dinucleotide binding"/>
    <property type="evidence" value="ECO:0007669"/>
    <property type="project" value="UniProtKB-UniRule"/>
</dbReference>
<reference evidence="8 9" key="1">
    <citation type="submission" date="2014-12" db="EMBL/GenBank/DDBJ databases">
        <title>Partial genome sequence of Streptococcus constellatus KCOM 1650 (= ChDC B144).</title>
        <authorList>
            <person name="Kook J.-K."/>
            <person name="Park S.-N."/>
            <person name="Lim Y.K."/>
            <person name="Jo E."/>
        </authorList>
    </citation>
    <scope>NUCLEOTIDE SEQUENCE [LARGE SCALE GENOMIC DNA]</scope>
    <source>
        <strain evidence="8 9">KCOM 1650</strain>
    </source>
</reference>
<comment type="cofactor">
    <cofactor evidence="6">
        <name>FAD</name>
        <dbReference type="ChEBI" id="CHEBI:57692"/>
    </cofactor>
    <text evidence="6">Binds 1 FAD per subunit.</text>
</comment>
<organism evidence="8 9">
    <name type="scientific">Streptococcus constellatus</name>
    <dbReference type="NCBI Taxonomy" id="76860"/>
    <lineage>
        <taxon>Bacteria</taxon>
        <taxon>Bacillati</taxon>
        <taxon>Bacillota</taxon>
        <taxon>Bacilli</taxon>
        <taxon>Lactobacillales</taxon>
        <taxon>Streptococcaceae</taxon>
        <taxon>Streptococcus</taxon>
        <taxon>Streptococcus anginosus group</taxon>
    </lineage>
</organism>
<dbReference type="Gene3D" id="3.50.50.60">
    <property type="entry name" value="FAD/NAD(P)-binding domain"/>
    <property type="match status" value="2"/>
</dbReference>
<evidence type="ECO:0000256" key="5">
    <source>
        <dbReference type="ARBA" id="ARBA00023002"/>
    </source>
</evidence>
<evidence type="ECO:0000313" key="9">
    <source>
        <dbReference type="Proteomes" id="UP000031339"/>
    </source>
</evidence>
<dbReference type="GO" id="GO:0050661">
    <property type="term" value="F:NADP binding"/>
    <property type="evidence" value="ECO:0007669"/>
    <property type="project" value="UniProtKB-UniRule"/>
</dbReference>
<evidence type="ECO:0000256" key="2">
    <source>
        <dbReference type="ARBA" id="ARBA00022630"/>
    </source>
</evidence>
<dbReference type="AlphaFoldDB" id="A0A0C1HW86"/>
<name>A0A0C1HW86_STRCV</name>
<dbReference type="OrthoDB" id="9806179at2"/>
<dbReference type="PRINTS" id="PR00368">
    <property type="entry name" value="FADPNR"/>
</dbReference>
<evidence type="ECO:0000256" key="6">
    <source>
        <dbReference type="HAMAP-Rule" id="MF_01685"/>
    </source>
</evidence>
<dbReference type="eggNOG" id="COG0492">
    <property type="taxonomic scope" value="Bacteria"/>
</dbReference>
<dbReference type="HAMAP" id="MF_01685">
    <property type="entry name" value="FENR2"/>
    <property type="match status" value="1"/>
</dbReference>
<dbReference type="GO" id="GO:0004324">
    <property type="term" value="F:ferredoxin-NADP+ reductase activity"/>
    <property type="evidence" value="ECO:0007669"/>
    <property type="project" value="UniProtKB-UniRule"/>
</dbReference>
<dbReference type="InterPro" id="IPR036188">
    <property type="entry name" value="FAD/NAD-bd_sf"/>
</dbReference>
<comment type="caution">
    <text evidence="8">The sequence shown here is derived from an EMBL/GenBank/DDBJ whole genome shotgun (WGS) entry which is preliminary data.</text>
</comment>
<evidence type="ECO:0000256" key="1">
    <source>
        <dbReference type="ARBA" id="ARBA00011738"/>
    </source>
</evidence>
<dbReference type="Proteomes" id="UP000031339">
    <property type="component" value="Unassembled WGS sequence"/>
</dbReference>
<evidence type="ECO:0000259" key="7">
    <source>
        <dbReference type="Pfam" id="PF07992"/>
    </source>
</evidence>
<dbReference type="EC" id="1.18.1.2" evidence="6"/>
<dbReference type="InterPro" id="IPR023753">
    <property type="entry name" value="FAD/NAD-binding_dom"/>
</dbReference>
<dbReference type="Pfam" id="PF07992">
    <property type="entry name" value="Pyr_redox_2"/>
    <property type="match status" value="1"/>
</dbReference>
<feature type="binding site" evidence="6">
    <location>
        <position position="120"/>
    </location>
    <ligand>
        <name>FAD</name>
        <dbReference type="ChEBI" id="CHEBI:57692"/>
    </ligand>
</feature>
<evidence type="ECO:0000256" key="4">
    <source>
        <dbReference type="ARBA" id="ARBA00022857"/>
    </source>
</evidence>
<feature type="binding site" evidence="6">
    <location>
        <position position="87"/>
    </location>
    <ligand>
        <name>FAD</name>
        <dbReference type="ChEBI" id="CHEBI:57692"/>
    </ligand>
</feature>
<protein>
    <recommendedName>
        <fullName evidence="6">Ferredoxin--NADP reductase</fullName>
        <shortName evidence="6">FNR</shortName>
        <shortName evidence="6">Fd-NADP(+) reductase</shortName>
        <ecNumber evidence="6">1.18.1.2</ecNumber>
    </recommendedName>
</protein>
<comment type="caution">
    <text evidence="6">Lacks conserved residue(s) required for the propagation of feature annotation.</text>
</comment>
<proteinExistence type="inferred from homology"/>
<feature type="binding site" evidence="6">
    <location>
        <position position="47"/>
    </location>
    <ligand>
        <name>FAD</name>
        <dbReference type="ChEBI" id="CHEBI:57692"/>
    </ligand>
</feature>
<feature type="binding site" evidence="6">
    <location>
        <position position="34"/>
    </location>
    <ligand>
        <name>FAD</name>
        <dbReference type="ChEBI" id="CHEBI:57692"/>
    </ligand>
</feature>
<feature type="binding site" evidence="6">
    <location>
        <position position="42"/>
    </location>
    <ligand>
        <name>FAD</name>
        <dbReference type="ChEBI" id="CHEBI:57692"/>
    </ligand>
</feature>
<evidence type="ECO:0000313" key="8">
    <source>
        <dbReference type="EMBL" id="KIC78378.1"/>
    </source>
</evidence>
<evidence type="ECO:0000256" key="3">
    <source>
        <dbReference type="ARBA" id="ARBA00022827"/>
    </source>
</evidence>
<feature type="binding site" evidence="6">
    <location>
        <position position="320"/>
    </location>
    <ligand>
        <name>FAD</name>
        <dbReference type="ChEBI" id="CHEBI:57692"/>
    </ligand>
</feature>
<dbReference type="InterPro" id="IPR022890">
    <property type="entry name" value="Fd--NADP_Rdtase_type_2"/>
</dbReference>
<dbReference type="PANTHER" id="PTHR48105">
    <property type="entry name" value="THIOREDOXIN REDUCTASE 1-RELATED-RELATED"/>
    <property type="match status" value="1"/>
</dbReference>
<keyword evidence="5 6" id="KW-0560">Oxidoreductase</keyword>
<keyword evidence="4 6" id="KW-0521">NADP</keyword>
<comment type="subunit">
    <text evidence="1 6">Homodimer.</text>
</comment>
<dbReference type="EMBL" id="JWIY01000001">
    <property type="protein sequence ID" value="KIC78378.1"/>
    <property type="molecule type" value="Genomic_DNA"/>
</dbReference>
<sequence length="322" mass="35439">MSEIFDITIIGGGPVGLFAAFYAHMRQAKVNVIDSLPQLGGQPAILYPEKKILDVPGFTDLTGEELTERLIEQLKTFETSIHLDETVLDIEKNDGLFSLTTSKGKHISRAILIAMGGGAFKPRSLDLDNVEQFENIHYHVSNINQYAGQNIVVLGGGDSAVDWALAFDKIAPTHIIHRRDTFRALEHSVNELKASNVTIKTPFVPNKLIGEGNKLTHLEITKVKSDEKELLPLDQLFVNYGFKSSVGNLKNWGLELNRHKIIVNSKQETSVVGIYAAGDCCSYDGKIDLIATGLGEAPTAINNAMNYIYPEQKVQPKHSTSL</sequence>
<dbReference type="InterPro" id="IPR050097">
    <property type="entry name" value="Ferredoxin-NADP_redctase_2"/>
</dbReference>
<dbReference type="SUPFAM" id="SSF51905">
    <property type="entry name" value="FAD/NAD(P)-binding domain"/>
    <property type="match status" value="2"/>
</dbReference>
<dbReference type="STRING" id="862969.SCI_0683"/>
<gene>
    <name evidence="8" type="ORF">RN79_02050</name>
</gene>
<keyword evidence="2 6" id="KW-0285">Flavoprotein</keyword>
<dbReference type="PRINTS" id="PR00469">
    <property type="entry name" value="PNDRDTASEII"/>
</dbReference>
<comment type="similarity">
    <text evidence="6">Belongs to the ferredoxin--NADP reductase type 2 family.</text>
</comment>
<feature type="binding site" evidence="6">
    <location>
        <position position="279"/>
    </location>
    <ligand>
        <name>FAD</name>
        <dbReference type="ChEBI" id="CHEBI:57692"/>
    </ligand>
</feature>
<comment type="catalytic activity">
    <reaction evidence="6">
        <text>2 reduced [2Fe-2S]-[ferredoxin] + NADP(+) + H(+) = 2 oxidized [2Fe-2S]-[ferredoxin] + NADPH</text>
        <dbReference type="Rhea" id="RHEA:20125"/>
        <dbReference type="Rhea" id="RHEA-COMP:10000"/>
        <dbReference type="Rhea" id="RHEA-COMP:10001"/>
        <dbReference type="ChEBI" id="CHEBI:15378"/>
        <dbReference type="ChEBI" id="CHEBI:33737"/>
        <dbReference type="ChEBI" id="CHEBI:33738"/>
        <dbReference type="ChEBI" id="CHEBI:57783"/>
        <dbReference type="ChEBI" id="CHEBI:58349"/>
        <dbReference type="EC" id="1.18.1.2"/>
    </reaction>
</comment>
<accession>A0A0C1HW86</accession>